<accession>A0A811MHI5</accession>
<comment type="caution">
    <text evidence="1">The sequence shown here is derived from an EMBL/GenBank/DDBJ whole genome shotgun (WGS) entry which is preliminary data.</text>
</comment>
<dbReference type="EMBL" id="CAJGYO010000002">
    <property type="protein sequence ID" value="CAD6209977.1"/>
    <property type="molecule type" value="Genomic_DNA"/>
</dbReference>
<organism evidence="1 2">
    <name type="scientific">Miscanthus lutarioriparius</name>
    <dbReference type="NCBI Taxonomy" id="422564"/>
    <lineage>
        <taxon>Eukaryota</taxon>
        <taxon>Viridiplantae</taxon>
        <taxon>Streptophyta</taxon>
        <taxon>Embryophyta</taxon>
        <taxon>Tracheophyta</taxon>
        <taxon>Spermatophyta</taxon>
        <taxon>Magnoliopsida</taxon>
        <taxon>Liliopsida</taxon>
        <taxon>Poales</taxon>
        <taxon>Poaceae</taxon>
        <taxon>PACMAD clade</taxon>
        <taxon>Panicoideae</taxon>
        <taxon>Andropogonodae</taxon>
        <taxon>Andropogoneae</taxon>
        <taxon>Saccharinae</taxon>
        <taxon>Miscanthus</taxon>
    </lineage>
</organism>
<reference evidence="1" key="1">
    <citation type="submission" date="2020-10" db="EMBL/GenBank/DDBJ databases">
        <authorList>
            <person name="Han B."/>
            <person name="Lu T."/>
            <person name="Zhao Q."/>
            <person name="Huang X."/>
            <person name="Zhao Y."/>
        </authorList>
    </citation>
    <scope>NUCLEOTIDE SEQUENCE</scope>
</reference>
<dbReference type="AlphaFoldDB" id="A0A811MHI5"/>
<dbReference type="OrthoDB" id="289038at2759"/>
<gene>
    <name evidence="1" type="ORF">NCGR_LOCUS6117</name>
</gene>
<evidence type="ECO:0000313" key="2">
    <source>
        <dbReference type="Proteomes" id="UP000604825"/>
    </source>
</evidence>
<proteinExistence type="predicted"/>
<dbReference type="Proteomes" id="UP000604825">
    <property type="component" value="Unassembled WGS sequence"/>
</dbReference>
<evidence type="ECO:0000313" key="1">
    <source>
        <dbReference type="EMBL" id="CAD6209977.1"/>
    </source>
</evidence>
<keyword evidence="2" id="KW-1185">Reference proteome</keyword>
<protein>
    <submittedName>
        <fullName evidence="1">Uncharacterized protein</fullName>
    </submittedName>
</protein>
<name>A0A811MHI5_9POAL</name>
<sequence length="125" mass="14068">MYSKNAINVYKEQKQHTFEIEKDGARNLKDGVKVLEDDGETVKENQKLHKGNVEIEGDFATLADKSIFPGDVLWVRDSEIFENRDIADEISEQKGDILQVEEGFRGTLLTSSVSAQLCQGITFSE</sequence>